<dbReference type="AlphaFoldDB" id="A0A2S2QTW3"/>
<protein>
    <submittedName>
        <fullName evidence="1">Uncharacterized protein</fullName>
    </submittedName>
</protein>
<organism evidence="1">
    <name type="scientific">Sipha flava</name>
    <name type="common">yellow sugarcane aphid</name>
    <dbReference type="NCBI Taxonomy" id="143950"/>
    <lineage>
        <taxon>Eukaryota</taxon>
        <taxon>Metazoa</taxon>
        <taxon>Ecdysozoa</taxon>
        <taxon>Arthropoda</taxon>
        <taxon>Hexapoda</taxon>
        <taxon>Insecta</taxon>
        <taxon>Pterygota</taxon>
        <taxon>Neoptera</taxon>
        <taxon>Paraneoptera</taxon>
        <taxon>Hemiptera</taxon>
        <taxon>Sternorrhyncha</taxon>
        <taxon>Aphidomorpha</taxon>
        <taxon>Aphidoidea</taxon>
        <taxon>Aphididae</taxon>
        <taxon>Sipha</taxon>
    </lineage>
</organism>
<dbReference type="EMBL" id="GGMS01011767">
    <property type="protein sequence ID" value="MBY80970.1"/>
    <property type="molecule type" value="Transcribed_RNA"/>
</dbReference>
<gene>
    <name evidence="1" type="ORF">g.7526</name>
</gene>
<name>A0A2S2QTW3_9HEMI</name>
<evidence type="ECO:0000313" key="1">
    <source>
        <dbReference type="EMBL" id="MBY80970.1"/>
    </source>
</evidence>
<accession>A0A2S2QTW3</accession>
<sequence length="162" mass="18655">MRRALRNVYVTYAQHHHLCARPLLHVCHAHAERTIKIATFWPRGPAYKCTGTRSNRFVSETTITFGRNLERAIHLKKKKKKHLFASAFVFLPTRITRVPVVAYRSTIPKVRLHCSSDASESYRMQVVQTVCRTRANGRHDRRKRSSLSSNGIRLCSTLCAEP</sequence>
<proteinExistence type="predicted"/>
<reference evidence="1" key="1">
    <citation type="submission" date="2018-04" db="EMBL/GenBank/DDBJ databases">
        <title>Transcriptome assembly of Sipha flava.</title>
        <authorList>
            <person name="Scully E.D."/>
            <person name="Geib S.M."/>
            <person name="Palmer N.A."/>
            <person name="Koch K."/>
            <person name="Bradshaw J."/>
            <person name="Heng-Moss T."/>
            <person name="Sarath G."/>
        </authorList>
    </citation>
    <scope>NUCLEOTIDE SEQUENCE</scope>
</reference>